<dbReference type="InterPro" id="IPR010997">
    <property type="entry name" value="HRDC-like_sf"/>
</dbReference>
<dbReference type="VEuPathDB" id="MicrosporidiaDB:VCUG_02022"/>
<dbReference type="OMA" id="EKTMAFA"/>
<comment type="subcellular location">
    <subcellularLocation>
        <location evidence="1">Nucleus</location>
    </subcellularLocation>
</comment>
<dbReference type="RefSeq" id="XP_008075036.1">
    <property type="nucleotide sequence ID" value="XM_008076845.1"/>
</dbReference>
<evidence type="ECO:0000313" key="3">
    <source>
        <dbReference type="EMBL" id="ELA46478.1"/>
    </source>
</evidence>
<dbReference type="GO" id="GO:0006352">
    <property type="term" value="P:DNA-templated transcription initiation"/>
    <property type="evidence" value="ECO:0007669"/>
    <property type="project" value="InterPro"/>
</dbReference>
<gene>
    <name evidence="3" type="ORF">VCUG_02022</name>
</gene>
<dbReference type="OrthoDB" id="1746530at2759"/>
<dbReference type="Pfam" id="PF03874">
    <property type="entry name" value="RNA_pol_Rpb4"/>
    <property type="match status" value="1"/>
</dbReference>
<keyword evidence="4" id="KW-1185">Reference proteome</keyword>
<accession>L2GT69</accession>
<dbReference type="EMBL" id="GL877443">
    <property type="protein sequence ID" value="ELA46478.1"/>
    <property type="molecule type" value="Genomic_DNA"/>
</dbReference>
<dbReference type="GO" id="GO:0000166">
    <property type="term" value="F:nucleotide binding"/>
    <property type="evidence" value="ECO:0007669"/>
    <property type="project" value="InterPro"/>
</dbReference>
<keyword evidence="2" id="KW-0539">Nucleus</keyword>
<proteinExistence type="predicted"/>
<organism evidence="3 4">
    <name type="scientific">Vavraia culicis (isolate floridensis)</name>
    <name type="common">Microsporidian parasite</name>
    <dbReference type="NCBI Taxonomy" id="948595"/>
    <lineage>
        <taxon>Eukaryota</taxon>
        <taxon>Fungi</taxon>
        <taxon>Fungi incertae sedis</taxon>
        <taxon>Microsporidia</taxon>
        <taxon>Pleistophoridae</taxon>
        <taxon>Vavraia</taxon>
    </lineage>
</organism>
<dbReference type="SUPFAM" id="SSF47819">
    <property type="entry name" value="HRDC-like"/>
    <property type="match status" value="1"/>
</dbReference>
<dbReference type="AlphaFoldDB" id="L2GT69"/>
<evidence type="ECO:0000256" key="1">
    <source>
        <dbReference type="ARBA" id="ARBA00004123"/>
    </source>
</evidence>
<evidence type="ECO:0000256" key="2">
    <source>
        <dbReference type="ARBA" id="ARBA00023242"/>
    </source>
</evidence>
<evidence type="ECO:0000313" key="4">
    <source>
        <dbReference type="Proteomes" id="UP000011081"/>
    </source>
</evidence>
<dbReference type="InParanoid" id="L2GT69"/>
<dbReference type="InterPro" id="IPR038324">
    <property type="entry name" value="Rpb4/RPC9_sf"/>
</dbReference>
<dbReference type="GO" id="GO:0030880">
    <property type="term" value="C:RNA polymerase complex"/>
    <property type="evidence" value="ECO:0007669"/>
    <property type="project" value="InterPro"/>
</dbReference>
<evidence type="ECO:0008006" key="5">
    <source>
        <dbReference type="Google" id="ProtNLM"/>
    </source>
</evidence>
<dbReference type="Gene3D" id="1.20.1250.40">
    <property type="match status" value="1"/>
</dbReference>
<protein>
    <recommendedName>
        <fullName evidence="5">DNA-directed RNA polymerase III subunit RPC9</fullName>
    </recommendedName>
</protein>
<name>L2GT69_VAVCU</name>
<reference evidence="4" key="1">
    <citation type="submission" date="2011-03" db="EMBL/GenBank/DDBJ databases">
        <title>The genome sequence of Vavraia culicis strain floridensis.</title>
        <authorList>
            <consortium name="The Broad Institute Genome Sequencing Platform"/>
            <person name="Cuomo C."/>
            <person name="Becnel J."/>
            <person name="Sanscrainte N."/>
            <person name="Young S.K."/>
            <person name="Zeng Q."/>
            <person name="Gargeya S."/>
            <person name="Fitzgerald M."/>
            <person name="Haas B."/>
            <person name="Abouelleil A."/>
            <person name="Alvarado L."/>
            <person name="Arachchi H.M."/>
            <person name="Berlin A."/>
            <person name="Chapman S.B."/>
            <person name="Gearin G."/>
            <person name="Goldberg J."/>
            <person name="Griggs A."/>
            <person name="Gujja S."/>
            <person name="Hansen M."/>
            <person name="Heiman D."/>
            <person name="Howarth C."/>
            <person name="Larimer J."/>
            <person name="Lui A."/>
            <person name="MacDonald P.J.P."/>
            <person name="McCowen C."/>
            <person name="Montmayeur A."/>
            <person name="Murphy C."/>
            <person name="Neiman D."/>
            <person name="Pearson M."/>
            <person name="Priest M."/>
            <person name="Roberts A."/>
            <person name="Saif S."/>
            <person name="Shea T."/>
            <person name="Sisk P."/>
            <person name="Stolte C."/>
            <person name="Sykes S."/>
            <person name="Wortman J."/>
            <person name="Nusbaum C."/>
            <person name="Birren B."/>
        </authorList>
    </citation>
    <scope>NUCLEOTIDE SEQUENCE [LARGE SCALE GENOMIC DNA]</scope>
    <source>
        <strain evidence="4">floridensis</strain>
    </source>
</reference>
<dbReference type="HOGENOM" id="CLU_176428_0_0_1"/>
<dbReference type="Proteomes" id="UP000011081">
    <property type="component" value="Unassembled WGS sequence"/>
</dbReference>
<dbReference type="STRING" id="948595.L2GT69"/>
<dbReference type="GeneID" id="19879891"/>
<sequence>MKVKCTKKKCIPKSQILHFMNNETMLTEEEKTMAFAVKELCKDCMPTDVIYKTRLKLKKMNLYPLEICQLLDMWPKSLLDLQIVIEDMEERFNMKELENILDIFRQNEVQYG</sequence>
<dbReference type="InterPro" id="IPR005574">
    <property type="entry name" value="Rpb4/RPC9"/>
</dbReference>
<dbReference type="GO" id="GO:0005634">
    <property type="term" value="C:nucleus"/>
    <property type="evidence" value="ECO:0007669"/>
    <property type="project" value="UniProtKB-SubCell"/>
</dbReference>